<name>A0A9W7KZ12_9STRA</name>
<protein>
    <submittedName>
        <fullName evidence="1">Uncharacterized protein</fullName>
    </submittedName>
</protein>
<organism evidence="1 2">
    <name type="scientific">Triparma laevis f. longispina</name>
    <dbReference type="NCBI Taxonomy" id="1714387"/>
    <lineage>
        <taxon>Eukaryota</taxon>
        <taxon>Sar</taxon>
        <taxon>Stramenopiles</taxon>
        <taxon>Ochrophyta</taxon>
        <taxon>Bolidophyceae</taxon>
        <taxon>Parmales</taxon>
        <taxon>Triparmaceae</taxon>
        <taxon>Triparma</taxon>
    </lineage>
</organism>
<sequence length="281" mass="33033">MGGTLLAMMWSIEPIRLLKGLRKGYWRWNRNHRIRQEFGRNKKREKKKEQWKWKITEADAAKITEKDYKTFKKVLRVRLKERFTLFEEKSYSDLDRTLIFLRVNGENGISDDDAAKIPKEAFKKLPKRTRANALAKFGGAFEYVTRLKRTLFLLEVLGEGAFSRISEDDAVKIKKEEFEQLDKALRRLLLESYRRVCGFSNLERTLTLLRLDGESSMEKMVEGNAAEIPKEEFEKLDKKLRAKLLKEFRGAFEFVDSLERTLFVLKVDGESAVKEMINGMF</sequence>
<comment type="caution">
    <text evidence="1">The sequence shown here is derived from an EMBL/GenBank/DDBJ whole genome shotgun (WGS) entry which is preliminary data.</text>
</comment>
<reference evidence="2" key="1">
    <citation type="journal article" date="2023" name="Commun. Biol.">
        <title>Genome analysis of Parmales, the sister group of diatoms, reveals the evolutionary specialization of diatoms from phago-mixotrophs to photoautotrophs.</title>
        <authorList>
            <person name="Ban H."/>
            <person name="Sato S."/>
            <person name="Yoshikawa S."/>
            <person name="Yamada K."/>
            <person name="Nakamura Y."/>
            <person name="Ichinomiya M."/>
            <person name="Sato N."/>
            <person name="Blanc-Mathieu R."/>
            <person name="Endo H."/>
            <person name="Kuwata A."/>
            <person name="Ogata H."/>
        </authorList>
    </citation>
    <scope>NUCLEOTIDE SEQUENCE [LARGE SCALE GENOMIC DNA]</scope>
    <source>
        <strain evidence="2">NIES 3700</strain>
    </source>
</reference>
<gene>
    <name evidence="1" type="ORF">TrLO_g11857</name>
</gene>
<evidence type="ECO:0000313" key="1">
    <source>
        <dbReference type="EMBL" id="GMI16341.1"/>
    </source>
</evidence>
<keyword evidence="2" id="KW-1185">Reference proteome</keyword>
<dbReference type="EMBL" id="BRXW01000249">
    <property type="protein sequence ID" value="GMI16341.1"/>
    <property type="molecule type" value="Genomic_DNA"/>
</dbReference>
<proteinExistence type="predicted"/>
<dbReference type="AlphaFoldDB" id="A0A9W7KZ12"/>
<accession>A0A9W7KZ12</accession>
<dbReference type="Proteomes" id="UP001165122">
    <property type="component" value="Unassembled WGS sequence"/>
</dbReference>
<evidence type="ECO:0000313" key="2">
    <source>
        <dbReference type="Proteomes" id="UP001165122"/>
    </source>
</evidence>